<dbReference type="SUPFAM" id="SSF48498">
    <property type="entry name" value="Tetracyclin repressor-like, C-terminal domain"/>
    <property type="match status" value="1"/>
</dbReference>
<evidence type="ECO:0000313" key="4">
    <source>
        <dbReference type="EMBL" id="MDF8263029.1"/>
    </source>
</evidence>
<dbReference type="InterPro" id="IPR009057">
    <property type="entry name" value="Homeodomain-like_sf"/>
</dbReference>
<evidence type="ECO:0000313" key="5">
    <source>
        <dbReference type="Proteomes" id="UP001528912"/>
    </source>
</evidence>
<dbReference type="InterPro" id="IPR036271">
    <property type="entry name" value="Tet_transcr_reg_TetR-rel_C_sf"/>
</dbReference>
<dbReference type="Proteomes" id="UP001528912">
    <property type="component" value="Unassembled WGS sequence"/>
</dbReference>
<protein>
    <recommendedName>
        <fullName evidence="3">HTH tetR-type domain-containing protein</fullName>
    </recommendedName>
</protein>
<keyword evidence="1 2" id="KW-0238">DNA-binding</keyword>
<accession>A0ABT6C290</accession>
<dbReference type="InterPro" id="IPR041583">
    <property type="entry name" value="TetR_C_31"/>
</dbReference>
<evidence type="ECO:0000259" key="3">
    <source>
        <dbReference type="PROSITE" id="PS50977"/>
    </source>
</evidence>
<dbReference type="Gene3D" id="1.10.357.10">
    <property type="entry name" value="Tetracycline Repressor, domain 2"/>
    <property type="match status" value="1"/>
</dbReference>
<name>A0ABT6C290_9MICO</name>
<feature type="DNA-binding region" description="H-T-H motif" evidence="2">
    <location>
        <begin position="39"/>
        <end position="58"/>
    </location>
</feature>
<gene>
    <name evidence="4" type="ORF">P4R38_02065</name>
</gene>
<sequence length="209" mass="22608">MAAQNAASTAPAVPFTARQQTLLAAAVEVVGESGLRGLTHRAVDRQAGLPEGTCSVSFRTRLALLTALSQYVADTLTEQIRAMGDALPEPDERAGAEPAIGAAVELLSGWLRFPSGLICMAELGLEMIRTPSLREEYQPWRAHMIDVVEQIIVRGEKTQPRLRAEAIVSSVQGVLISAIEYAPQDRDAYLRETVLMVMRGLAEVELDPS</sequence>
<keyword evidence="5" id="KW-1185">Reference proteome</keyword>
<evidence type="ECO:0000256" key="1">
    <source>
        <dbReference type="ARBA" id="ARBA00023125"/>
    </source>
</evidence>
<reference evidence="4 5" key="1">
    <citation type="submission" date="2023-03" db="EMBL/GenBank/DDBJ databases">
        <title>YIM 133296 draft genome.</title>
        <authorList>
            <person name="Xiong L."/>
        </authorList>
    </citation>
    <scope>NUCLEOTIDE SEQUENCE [LARGE SCALE GENOMIC DNA]</scope>
    <source>
        <strain evidence="4 5">YIM 133296</strain>
    </source>
</reference>
<comment type="caution">
    <text evidence="4">The sequence shown here is derived from an EMBL/GenBank/DDBJ whole genome shotgun (WGS) entry which is preliminary data.</text>
</comment>
<organism evidence="4 5">
    <name type="scientific">Luteipulveratus flavus</name>
    <dbReference type="NCBI Taxonomy" id="3031728"/>
    <lineage>
        <taxon>Bacteria</taxon>
        <taxon>Bacillati</taxon>
        <taxon>Actinomycetota</taxon>
        <taxon>Actinomycetes</taxon>
        <taxon>Micrococcales</taxon>
        <taxon>Dermacoccaceae</taxon>
        <taxon>Luteipulveratus</taxon>
    </lineage>
</organism>
<dbReference type="EMBL" id="JAROAV010000008">
    <property type="protein sequence ID" value="MDF8263029.1"/>
    <property type="molecule type" value="Genomic_DNA"/>
</dbReference>
<dbReference type="RefSeq" id="WP_275239672.1">
    <property type="nucleotide sequence ID" value="NZ_JARFJC010000043.1"/>
</dbReference>
<proteinExistence type="predicted"/>
<dbReference type="PROSITE" id="PS50977">
    <property type="entry name" value="HTH_TETR_2"/>
    <property type="match status" value="1"/>
</dbReference>
<dbReference type="InterPro" id="IPR001647">
    <property type="entry name" value="HTH_TetR"/>
</dbReference>
<dbReference type="Pfam" id="PF17940">
    <property type="entry name" value="TetR_C_31"/>
    <property type="match status" value="1"/>
</dbReference>
<feature type="domain" description="HTH tetR-type" evidence="3">
    <location>
        <begin position="16"/>
        <end position="76"/>
    </location>
</feature>
<dbReference type="SUPFAM" id="SSF46689">
    <property type="entry name" value="Homeodomain-like"/>
    <property type="match status" value="1"/>
</dbReference>
<evidence type="ECO:0000256" key="2">
    <source>
        <dbReference type="PROSITE-ProRule" id="PRU00335"/>
    </source>
</evidence>